<sequence length="112" mass="11968">MLQMHTPSVSGNYFDVDAESRHLCAYLQPAASSLPPHGGRWAGWRSAISYYDLVRRLCLTPSHYPYSVGGHPSPRVDGKASTMPAPSSKALLLGRPLLLLAVTLACGCGASE</sequence>
<dbReference type="EMBL" id="HBKQ01031785">
    <property type="protein sequence ID" value="CAE2251681.1"/>
    <property type="molecule type" value="Transcribed_RNA"/>
</dbReference>
<gene>
    <name evidence="1" type="ORF">OAUR00152_LOCUS21657</name>
</gene>
<protein>
    <submittedName>
        <fullName evidence="1">Uncharacterized protein</fullName>
    </submittedName>
</protein>
<proteinExistence type="predicted"/>
<accession>A0A7S4J4Y9</accession>
<evidence type="ECO:0000313" key="1">
    <source>
        <dbReference type="EMBL" id="CAE2251681.1"/>
    </source>
</evidence>
<organism evidence="1">
    <name type="scientific">Odontella aurita</name>
    <dbReference type="NCBI Taxonomy" id="265563"/>
    <lineage>
        <taxon>Eukaryota</taxon>
        <taxon>Sar</taxon>
        <taxon>Stramenopiles</taxon>
        <taxon>Ochrophyta</taxon>
        <taxon>Bacillariophyta</taxon>
        <taxon>Mediophyceae</taxon>
        <taxon>Biddulphiophycidae</taxon>
        <taxon>Eupodiscales</taxon>
        <taxon>Odontellaceae</taxon>
        <taxon>Odontella</taxon>
    </lineage>
</organism>
<name>A0A7S4J4Y9_9STRA</name>
<reference evidence="1" key="1">
    <citation type="submission" date="2021-01" db="EMBL/GenBank/DDBJ databases">
        <authorList>
            <person name="Corre E."/>
            <person name="Pelletier E."/>
            <person name="Niang G."/>
            <person name="Scheremetjew M."/>
            <person name="Finn R."/>
            <person name="Kale V."/>
            <person name="Holt S."/>
            <person name="Cochrane G."/>
            <person name="Meng A."/>
            <person name="Brown T."/>
            <person name="Cohen L."/>
        </authorList>
    </citation>
    <scope>NUCLEOTIDE SEQUENCE</scope>
    <source>
        <strain evidence="1">Isolate 1302-5</strain>
    </source>
</reference>
<dbReference type="AlphaFoldDB" id="A0A7S4J4Y9"/>